<sequence>MFIFFKEFYGNDKFHQWARQNVFASSVFIVLSYCDIESLDFISSGISKSSCVQAPFSQVGKASASRRMSSRKHPHFLSGFVPIQPDPATQV</sequence>
<keyword evidence="2" id="KW-1185">Reference proteome</keyword>
<accession>A0ACA9L849</accession>
<feature type="non-terminal residue" evidence="1">
    <location>
        <position position="1"/>
    </location>
</feature>
<dbReference type="EMBL" id="CAJVPU010003232">
    <property type="protein sequence ID" value="CAG8515203.1"/>
    <property type="molecule type" value="Genomic_DNA"/>
</dbReference>
<feature type="non-terminal residue" evidence="1">
    <location>
        <position position="91"/>
    </location>
</feature>
<organism evidence="1 2">
    <name type="scientific">Dentiscutata heterogama</name>
    <dbReference type="NCBI Taxonomy" id="1316150"/>
    <lineage>
        <taxon>Eukaryota</taxon>
        <taxon>Fungi</taxon>
        <taxon>Fungi incertae sedis</taxon>
        <taxon>Mucoromycota</taxon>
        <taxon>Glomeromycotina</taxon>
        <taxon>Glomeromycetes</taxon>
        <taxon>Diversisporales</taxon>
        <taxon>Gigasporaceae</taxon>
        <taxon>Dentiscutata</taxon>
    </lineage>
</organism>
<gene>
    <name evidence="1" type="ORF">DHETER_LOCUS3647</name>
</gene>
<proteinExistence type="predicted"/>
<reference evidence="1" key="1">
    <citation type="submission" date="2021-06" db="EMBL/GenBank/DDBJ databases">
        <authorList>
            <person name="Kallberg Y."/>
            <person name="Tangrot J."/>
            <person name="Rosling A."/>
        </authorList>
    </citation>
    <scope>NUCLEOTIDE SEQUENCE</scope>
    <source>
        <strain evidence="1">IL203A</strain>
    </source>
</reference>
<comment type="caution">
    <text evidence="1">The sequence shown here is derived from an EMBL/GenBank/DDBJ whole genome shotgun (WGS) entry which is preliminary data.</text>
</comment>
<name>A0ACA9L849_9GLOM</name>
<evidence type="ECO:0000313" key="1">
    <source>
        <dbReference type="EMBL" id="CAG8515203.1"/>
    </source>
</evidence>
<dbReference type="Proteomes" id="UP000789702">
    <property type="component" value="Unassembled WGS sequence"/>
</dbReference>
<evidence type="ECO:0000313" key="2">
    <source>
        <dbReference type="Proteomes" id="UP000789702"/>
    </source>
</evidence>
<protein>
    <submittedName>
        <fullName evidence="1">11088_t:CDS:1</fullName>
    </submittedName>
</protein>